<protein>
    <recommendedName>
        <fullName evidence="6">Dockerin domain-containing protein</fullName>
    </recommendedName>
</protein>
<dbReference type="SUPFAM" id="SSF49785">
    <property type="entry name" value="Galactose-binding domain-like"/>
    <property type="match status" value="1"/>
</dbReference>
<dbReference type="CDD" id="cd18825">
    <property type="entry name" value="GH43_CtGH43-like"/>
    <property type="match status" value="1"/>
</dbReference>
<dbReference type="Gene3D" id="1.10.1330.10">
    <property type="entry name" value="Dockerin domain"/>
    <property type="match status" value="1"/>
</dbReference>
<keyword evidence="3" id="KW-0326">Glycosidase</keyword>
<dbReference type="InterPro" id="IPR006710">
    <property type="entry name" value="Glyco_hydro_43"/>
</dbReference>
<dbReference type="EMBL" id="CP030280">
    <property type="protein sequence ID" value="AWY99103.1"/>
    <property type="molecule type" value="Genomic_DNA"/>
</dbReference>
<evidence type="ECO:0000313" key="8">
    <source>
        <dbReference type="Proteomes" id="UP000250003"/>
    </source>
</evidence>
<dbReference type="GO" id="GO:0000272">
    <property type="term" value="P:polysaccharide catabolic process"/>
    <property type="evidence" value="ECO:0007669"/>
    <property type="project" value="InterPro"/>
</dbReference>
<dbReference type="SUPFAM" id="SSF63446">
    <property type="entry name" value="Type I dockerin domain"/>
    <property type="match status" value="1"/>
</dbReference>
<evidence type="ECO:0000256" key="3">
    <source>
        <dbReference type="ARBA" id="ARBA00023295"/>
    </source>
</evidence>
<name>A0A2Z4UDD9_9FIRM</name>
<reference evidence="8" key="1">
    <citation type="submission" date="2018-06" db="EMBL/GenBank/DDBJ databases">
        <title>Description of Blautia argi sp. nov., a new anaerobic isolated from dog feces.</title>
        <authorList>
            <person name="Chang Y.-H."/>
            <person name="Paek J."/>
            <person name="Shin Y."/>
        </authorList>
    </citation>
    <scope>NUCLEOTIDE SEQUENCE [LARGE SCALE GENOMIC DNA]</scope>
    <source>
        <strain evidence="8">KCTC 15426</strain>
    </source>
</reference>
<dbReference type="PANTHER" id="PTHR22925:SF3">
    <property type="entry name" value="GLYCOSYL HYDROLASE FAMILY PROTEIN 43"/>
    <property type="match status" value="1"/>
</dbReference>
<dbReference type="Proteomes" id="UP000250003">
    <property type="component" value="Chromosome"/>
</dbReference>
<dbReference type="InterPro" id="IPR036439">
    <property type="entry name" value="Dockerin_dom_sf"/>
</dbReference>
<dbReference type="CDD" id="cd14256">
    <property type="entry name" value="Dockerin_I"/>
    <property type="match status" value="1"/>
</dbReference>
<dbReference type="PROSITE" id="PS51766">
    <property type="entry name" value="DOCKERIN"/>
    <property type="match status" value="1"/>
</dbReference>
<keyword evidence="5" id="KW-0732">Signal</keyword>
<proteinExistence type="inferred from homology"/>
<comment type="similarity">
    <text evidence="1">Belongs to the glycosyl hydrolase 43 family.</text>
</comment>
<keyword evidence="4" id="KW-0175">Coiled coil</keyword>
<dbReference type="SUPFAM" id="SSF75005">
    <property type="entry name" value="Arabinanase/levansucrase/invertase"/>
    <property type="match status" value="1"/>
</dbReference>
<dbReference type="InterPro" id="IPR002105">
    <property type="entry name" value="Dockerin_1_rpt"/>
</dbReference>
<dbReference type="Gene3D" id="1.20.1270.90">
    <property type="entry name" value="AF1782-like"/>
    <property type="match status" value="3"/>
</dbReference>
<dbReference type="KEGG" id="blau:DQQ01_14350"/>
<evidence type="ECO:0000256" key="2">
    <source>
        <dbReference type="ARBA" id="ARBA00022801"/>
    </source>
</evidence>
<feature type="coiled-coil region" evidence="4">
    <location>
        <begin position="1005"/>
        <end position="1101"/>
    </location>
</feature>
<gene>
    <name evidence="7" type="ORF">DQQ01_14350</name>
</gene>
<dbReference type="InterPro" id="IPR011081">
    <property type="entry name" value="Big_4"/>
</dbReference>
<dbReference type="Gene3D" id="2.115.10.20">
    <property type="entry name" value="Glycosyl hydrolase domain, family 43"/>
    <property type="match status" value="1"/>
</dbReference>
<dbReference type="Pfam" id="PF07554">
    <property type="entry name" value="FIVAR"/>
    <property type="match status" value="4"/>
</dbReference>
<dbReference type="InterPro" id="IPR023296">
    <property type="entry name" value="Glyco_hydro_beta-prop_sf"/>
</dbReference>
<dbReference type="OrthoDB" id="9806701at2"/>
<feature type="signal peptide" evidence="5">
    <location>
        <begin position="1"/>
        <end position="32"/>
    </location>
</feature>
<evidence type="ECO:0000256" key="5">
    <source>
        <dbReference type="SAM" id="SignalP"/>
    </source>
</evidence>
<dbReference type="Pfam" id="PF04616">
    <property type="entry name" value="Glyco_hydro_43"/>
    <property type="match status" value="1"/>
</dbReference>
<dbReference type="PANTHER" id="PTHR22925">
    <property type="entry name" value="GLYCOSYL HYDROLASE 43 FAMILY MEMBER"/>
    <property type="match status" value="1"/>
</dbReference>
<keyword evidence="8" id="KW-1185">Reference proteome</keyword>
<dbReference type="GO" id="GO:0004553">
    <property type="term" value="F:hydrolase activity, hydrolyzing O-glycosyl compounds"/>
    <property type="evidence" value="ECO:0007669"/>
    <property type="project" value="InterPro"/>
</dbReference>
<dbReference type="InterPro" id="IPR008979">
    <property type="entry name" value="Galactose-bd-like_sf"/>
</dbReference>
<dbReference type="Pfam" id="PF00404">
    <property type="entry name" value="Dockerin_1"/>
    <property type="match status" value="1"/>
</dbReference>
<accession>A0A2Z4UDD9</accession>
<dbReference type="Pfam" id="PF07532">
    <property type="entry name" value="Big_4"/>
    <property type="match status" value="1"/>
</dbReference>
<keyword evidence="2" id="KW-0378">Hydrolase</keyword>
<feature type="chain" id="PRO_5016299615" description="Dockerin domain-containing protein" evidence="5">
    <location>
        <begin position="33"/>
        <end position="1206"/>
    </location>
</feature>
<feature type="domain" description="Dockerin" evidence="6">
    <location>
        <begin position="1140"/>
        <end position="1206"/>
    </location>
</feature>
<dbReference type="InterPro" id="IPR016134">
    <property type="entry name" value="Dockerin_dom"/>
</dbReference>
<sequence length="1206" mass="133714">MKKRKCFKKTMAGISAIAMGTTALFPTVPVTAAEFSDEALEVAEPELNYDTVVGNDYVLYTVNCGTSDSSVIPNPESERMGLLQSKVDQEYGEDTETGMYWGCNPATEYSQAVGHADDATDIGNSFIYMSDSVQFDKYKSSLGYSFQVPEEPIEGLEANTYEVTVAFKHYWDNRTMNILLEDQTVATDVAVNYGAWVSKTFTVEVTDGELNVDIKAPRRTDSKQDPLLNYIKVRAVEEEQKEIPSYSSFTGVAGETMYDTNGNPIQAHGGQIQKLTVGGEAKYYWIGEDKTNDYRPVGGIHVYSSSDLYNWDDEGIVLQTMEDPEQFETDPYFQELYGDLSQEEKEAIFVDLDKNNAVMERPKMLYNEKNDNYVIWFHADGRTPDSDADYGKAKAGVAVSDSPTGPFKLLGSSKLHHAGDNYGYDGEENKGSVRDMNVFKDDDGTAYIMYSSEGNETMYVAKLNEDYTGLSAEPGEAVEGVDFTRNFAKSSREAPAMFKYKDKYYMITSGCTGWSPNQAKYAVADSPLGPWIDMGDPCTDEGSQTTYDTQSTCVFPVDAENGKYIYMGDRWNAGDLSESRYVWLPVEFQPDNKIALRRYENWTLEDLEGKGSFEVITELPTVASSVADIEQQLPKEITISYGTGEELTPVSWSVEAYDESKMGTVTVTGNLTEKGNSFRHQMYIVRPDTKYFFDCGTEESQYFDTVKEQLGENLLNHVSDQKYSQGEKAGYTGTTETEAPDNFDIGLHAGGNELENGWWAASGKNIEYTFALNPGTYTVSTGFQEWWNATRDMKITVKCGETVLTEKDFTLRGSDKDVQINQNFEMTETGMVTVTVSKRGSSDPVLSWIGITGEETEKPSEDENRTSLDLAVQMAEKLEAEQKENHCYTEESWAEVQKTLDKAREVLKNEKASQEEIDKAFLDLITACNLLENGVQKVGLKAAIDGAKAILDNEEALSQYTQESVEAVKAALAEAEKIFAEESANQETVNAAAGKLMDAVTRLLVQKEDSRLDILIQKAEELLEKKDQYTAPSVEKLEAALQEAKDTAANSQATEEEQKQAYNNLAQAMAGLVRKAEKSELKNALDKAKEILENADSYVEDTIANLQEAVNAAQTVYDKEDASTSEVGEAVKNLVNEILKARLLGDVDFNGVVDSADSARILKAAAEYEALTEEEKKAADVNRDGASDSSDASEILKYAAEKIGKF</sequence>
<dbReference type="RefSeq" id="WP_111920548.1">
    <property type="nucleotide sequence ID" value="NZ_CP030280.1"/>
</dbReference>
<dbReference type="Gene3D" id="2.60.120.430">
    <property type="entry name" value="Galactose-binding lectin"/>
    <property type="match status" value="1"/>
</dbReference>
<evidence type="ECO:0000259" key="6">
    <source>
        <dbReference type="PROSITE" id="PS51766"/>
    </source>
</evidence>
<organism evidence="7 8">
    <name type="scientific">Blautia argi</name>
    <dbReference type="NCBI Taxonomy" id="1912897"/>
    <lineage>
        <taxon>Bacteria</taxon>
        <taxon>Bacillati</taxon>
        <taxon>Bacillota</taxon>
        <taxon>Clostridia</taxon>
        <taxon>Lachnospirales</taxon>
        <taxon>Lachnospiraceae</taxon>
        <taxon>Blautia</taxon>
    </lineage>
</organism>
<evidence type="ECO:0000256" key="4">
    <source>
        <dbReference type="SAM" id="Coils"/>
    </source>
</evidence>
<evidence type="ECO:0000313" key="7">
    <source>
        <dbReference type="EMBL" id="AWY99103.1"/>
    </source>
</evidence>
<dbReference type="Gene3D" id="1.20.1270.70">
    <property type="entry name" value="Designed single chain three-helix bundle"/>
    <property type="match status" value="1"/>
</dbReference>
<dbReference type="AlphaFoldDB" id="A0A2Z4UDD9"/>
<evidence type="ECO:0000256" key="1">
    <source>
        <dbReference type="ARBA" id="ARBA00009865"/>
    </source>
</evidence>